<feature type="domain" description="BP28 C-terminal" evidence="11">
    <location>
        <begin position="1556"/>
        <end position="1709"/>
    </location>
</feature>
<comment type="subunit">
    <text evidence="9">Component of the ribosomal small subunit (SSU) processome.</text>
</comment>
<dbReference type="GO" id="GO:0034455">
    <property type="term" value="C:t-UTP complex"/>
    <property type="evidence" value="ECO:0007669"/>
    <property type="project" value="TreeGrafter"/>
</dbReference>
<comment type="similarity">
    <text evidence="2 9">Belongs to the HEATR1/UTP10 family.</text>
</comment>
<dbReference type="InterPro" id="IPR022125">
    <property type="entry name" value="U3snoRNP10_N"/>
</dbReference>
<dbReference type="GeneID" id="73380277"/>
<evidence type="ECO:0000256" key="1">
    <source>
        <dbReference type="ARBA" id="ARBA00004604"/>
    </source>
</evidence>
<reference evidence="12" key="1">
    <citation type="journal article" date="2022" name="DNA Res.">
        <title>Genome analysis of five recently described species of the CUG-Ser clade uncovers Candida theae as a new hybrid lineage with pathogenic potential in the Candida parapsilosis species complex.</title>
        <authorList>
            <person name="Mixao V."/>
            <person name="Del Olmo V."/>
            <person name="Hegedusova E."/>
            <person name="Saus E."/>
            <person name="Pryszcz L."/>
            <person name="Cillingova A."/>
            <person name="Nosek J."/>
            <person name="Gabaldon T."/>
        </authorList>
    </citation>
    <scope>NUCLEOTIDE SEQUENCE</scope>
    <source>
        <strain evidence="12">CBS 10844</strain>
    </source>
</reference>
<dbReference type="InterPro" id="IPR021133">
    <property type="entry name" value="HEAT_type_2"/>
</dbReference>
<keyword evidence="6 9" id="KW-0539">Nucleus</keyword>
<dbReference type="InterPro" id="IPR040191">
    <property type="entry name" value="UTP10"/>
</dbReference>
<evidence type="ECO:0000313" key="13">
    <source>
        <dbReference type="Proteomes" id="UP001202479"/>
    </source>
</evidence>
<evidence type="ECO:0000256" key="9">
    <source>
        <dbReference type="RuleBase" id="RU367065"/>
    </source>
</evidence>
<evidence type="ECO:0000256" key="2">
    <source>
        <dbReference type="ARBA" id="ARBA00010559"/>
    </source>
</evidence>
<keyword evidence="7 9" id="KW-0687">Ribonucleoprotein</keyword>
<accession>A0AAI9WY79</accession>
<dbReference type="Gene3D" id="1.25.10.10">
    <property type="entry name" value="Leucine-rich Repeat Variant"/>
    <property type="match status" value="1"/>
</dbReference>
<protein>
    <recommendedName>
        <fullName evidence="3 9">U3 small nucleolar RNA-associated protein 10</fullName>
    </recommendedName>
</protein>
<evidence type="ECO:0000256" key="6">
    <source>
        <dbReference type="ARBA" id="ARBA00023242"/>
    </source>
</evidence>
<dbReference type="PROSITE" id="PS50077">
    <property type="entry name" value="HEAT_REPEAT"/>
    <property type="match status" value="1"/>
</dbReference>
<dbReference type="RefSeq" id="XP_049180306.1">
    <property type="nucleotide sequence ID" value="XM_049323913.1"/>
</dbReference>
<dbReference type="PANTHER" id="PTHR13457">
    <property type="entry name" value="BAP28"/>
    <property type="match status" value="1"/>
</dbReference>
<evidence type="ECO:0000256" key="3">
    <source>
        <dbReference type="ARBA" id="ARBA00015399"/>
    </source>
</evidence>
<feature type="coiled-coil region" evidence="10">
    <location>
        <begin position="1212"/>
        <end position="1239"/>
    </location>
</feature>
<organism evidence="12 13">
    <name type="scientific">Candida oxycetoniae</name>
    <dbReference type="NCBI Taxonomy" id="497107"/>
    <lineage>
        <taxon>Eukaryota</taxon>
        <taxon>Fungi</taxon>
        <taxon>Dikarya</taxon>
        <taxon>Ascomycota</taxon>
        <taxon>Saccharomycotina</taxon>
        <taxon>Pichiomycetes</taxon>
        <taxon>Debaryomycetaceae</taxon>
        <taxon>Candida/Lodderomyces clade</taxon>
        <taxon>Candida</taxon>
    </lineage>
</organism>
<comment type="subcellular location">
    <subcellularLocation>
        <location evidence="1 9">Nucleus</location>
        <location evidence="1 9">Nucleolus</location>
    </subcellularLocation>
</comment>
<evidence type="ECO:0000256" key="4">
    <source>
        <dbReference type="ARBA" id="ARBA00022517"/>
    </source>
</evidence>
<keyword evidence="10" id="KW-0175">Coiled coil</keyword>
<dbReference type="GO" id="GO:0032040">
    <property type="term" value="C:small-subunit processome"/>
    <property type="evidence" value="ECO:0007669"/>
    <property type="project" value="TreeGrafter"/>
</dbReference>
<keyword evidence="13" id="KW-1185">Reference proteome</keyword>
<keyword evidence="4 9" id="KW-0690">Ribosome biogenesis</keyword>
<evidence type="ECO:0000313" key="12">
    <source>
        <dbReference type="EMBL" id="KAI3404561.2"/>
    </source>
</evidence>
<comment type="caution">
    <text evidence="12">The sequence shown here is derived from an EMBL/GenBank/DDBJ whole genome shotgun (WGS) entry which is preliminary data.</text>
</comment>
<evidence type="ECO:0000256" key="5">
    <source>
        <dbReference type="ARBA" id="ARBA00022552"/>
    </source>
</evidence>
<dbReference type="SUPFAM" id="SSF48371">
    <property type="entry name" value="ARM repeat"/>
    <property type="match status" value="2"/>
</dbReference>
<dbReference type="InterPro" id="IPR012954">
    <property type="entry name" value="BP28_C_dom"/>
</dbReference>
<dbReference type="PANTHER" id="PTHR13457:SF1">
    <property type="entry name" value="HEAT REPEAT-CONTAINING PROTEIN 1"/>
    <property type="match status" value="1"/>
</dbReference>
<dbReference type="GO" id="GO:0000462">
    <property type="term" value="P:maturation of SSU-rRNA from tricistronic rRNA transcript (SSU-rRNA, 5.8S rRNA, LSU-rRNA)"/>
    <property type="evidence" value="ECO:0007669"/>
    <property type="project" value="TreeGrafter"/>
</dbReference>
<evidence type="ECO:0000259" key="11">
    <source>
        <dbReference type="SMART" id="SM01036"/>
    </source>
</evidence>
<keyword evidence="5 9" id="KW-0698">rRNA processing</keyword>
<dbReference type="GO" id="GO:0045943">
    <property type="term" value="P:positive regulation of transcription by RNA polymerase I"/>
    <property type="evidence" value="ECO:0007669"/>
    <property type="project" value="TreeGrafter"/>
</dbReference>
<dbReference type="Pfam" id="PF12397">
    <property type="entry name" value="U3snoRNP10"/>
    <property type="match status" value="1"/>
</dbReference>
<evidence type="ECO:0000256" key="8">
    <source>
        <dbReference type="PROSITE-ProRule" id="PRU00103"/>
    </source>
</evidence>
<dbReference type="EMBL" id="JAHUZD010000094">
    <property type="protein sequence ID" value="KAI3404561.2"/>
    <property type="molecule type" value="Genomic_DNA"/>
</dbReference>
<name>A0AAI9WY79_9ASCO</name>
<dbReference type="InterPro" id="IPR016024">
    <property type="entry name" value="ARM-type_fold"/>
</dbReference>
<dbReference type="GO" id="GO:0030515">
    <property type="term" value="F:snoRNA binding"/>
    <property type="evidence" value="ECO:0007669"/>
    <property type="project" value="TreeGrafter"/>
</dbReference>
<proteinExistence type="inferred from homology"/>
<gene>
    <name evidence="12" type="ORF">KGF56_002660</name>
</gene>
<dbReference type="Proteomes" id="UP001202479">
    <property type="component" value="Unassembled WGS sequence"/>
</dbReference>
<dbReference type="Pfam" id="PF08146">
    <property type="entry name" value="BP28CT"/>
    <property type="match status" value="1"/>
</dbReference>
<dbReference type="InterPro" id="IPR056473">
    <property type="entry name" value="HEAT_Utp10/HEAT1"/>
</dbReference>
<dbReference type="Pfam" id="PF23243">
    <property type="entry name" value="HEAT_HEATR1"/>
    <property type="match status" value="1"/>
</dbReference>
<evidence type="ECO:0000256" key="10">
    <source>
        <dbReference type="SAM" id="Coils"/>
    </source>
</evidence>
<dbReference type="SMART" id="SM01036">
    <property type="entry name" value="BP28CT"/>
    <property type="match status" value="1"/>
</dbReference>
<dbReference type="GO" id="GO:0030686">
    <property type="term" value="C:90S preribosome"/>
    <property type="evidence" value="ECO:0007669"/>
    <property type="project" value="TreeGrafter"/>
</dbReference>
<evidence type="ECO:0000256" key="7">
    <source>
        <dbReference type="ARBA" id="ARBA00023274"/>
    </source>
</evidence>
<feature type="repeat" description="HEAT" evidence="8">
    <location>
        <begin position="1802"/>
        <end position="1840"/>
    </location>
</feature>
<sequence>MSSLASQLKTLSEKSSSIALNRQQRSKIHSRSLIFDPKVASTQDYEYIYEISLQGLQELCELDSRFNKFKASLFSQNSVNFDRNVQTQDAITHLDQNIAAFFTLLGPFYSFTSALKAAEWLVRRFQANIHNSEHIILTALPYYQHSVFIKILNVIPKQNFPPIFEWLVTFKDLLKCPTSQTIFRAFYNDNLLYSFYSSFLDEQVRNQTIYKNQLVFYLSITVQLIAARAKDNAILNETLIPVVLKTVDTILLSSYTGRSCSKSELILSAYSSLAVLSSVAPLSFEVLNTITTSILDDVDTSKPSLLKQTVTVLVQLWGSNSSAFETAPSLQRLKPNKEMLEVIKQLQFPSFKKDRFLASYFGNVFPCEQSQELLALTNVKDNASLLKFISQLVNDFILDRDITENRDIVVGIVKTLINANEKVFQEILFSRGVKISDLELKLQCTLSQKDNDSDNYNESNFGAVEDISTEAPIEEKVEKFDFNGISAVAPTYFESKNDLEFNQLSSVLCQICSSASVSSQRPTIQLFVHKVFQSSAAGMSFMIRVIFTQSIPLVIRLTTLRVISIKLKELDDGRTDFYLLLPLLLMGLSDELKSVRSGISNVIRVISGITTKLHKNKKTKTTLFGETEIYGTIVDKKILLPQDAMRLMEFLENGSFFDDVIFEKSKVTQMFRSIFEVKVNKKNFGELYEMFILNQCSLTFLPVVFKSKIWAVCASLNKNGGNERSYFWGDGGDVENYFKKRADWISQANDCKIDNFELVETSLVGLVGGGRKCTSEQSLKEATWLCQGLESSSGLQVISNDRILQVFEFLKTTEAKLTIVNKLLEMMVNDEFEGFDPMMTLQSLRIPFEVFLQALENVQIGDQMPEQGLVKRRRRSSNSTRQAMAKTDVNLLAALHIKKLSLLLEVLEIHLRTEPSVAHPRLLKVLFKILADLDSLGNDGNLPVLYTQELLATCMLLNITSMKKNEGGFKFDSNSVRADLIVNSIRSSSSPQVQNRLLLVISELAAFAPEIILHSVMPIFTFMGAHTIRQDDEFSNDALQKTVAKVIPALALNSSGSINSEIEFLLTSFTAAFQHIPSHRRAKLFVALTQTLKPSESMHLVIYLLGQQYSQASIIRKRVTEADDIVAFMELYLKTFSADDQLEGFAKFCDLLKVFPDHQLEPNSKEFDALRSRPIFGSSVISLTNEELIRTRLSLLKYFNAIIRADSSKYDILSLKSKIAMVLEEEKEKEEENEETKSSSKDLILGRVRHMTSFTLAELDTFSTVHQNYAICQELFTLLSNLLNLLPILDFVKSIVNYLDVDELRDNTSIKVAKNYAILSARKFENEISFKKGFGVIVEDLLKVLLKGISKNIDPELQQAYLNAFAIIVLKIDSSAAQDTGFITASLSSFLIEALGVITSQCGLLSNQTEIIIASISSIISVVKVLGIKTLGLFPKIITPTLKIWESTIESQQDEEGSKLIQEAVLLLLSCYIKKMPSFMVTSLDSLLLTALNSNLVENHVKSSFLNLIIERMKIGQTMKSLCNIWMNKGFYQNNNPASIGLFLNTMQSAIDKLEKSEAISQASQFTKWLINAFEFREYCQDNNNNNKFDQNTIHRIESSFHSCAIAYVMKLNDKSFRPLFASMVRWASTGEGGTMEINYTSRLLSFYRFFNKLQESLKSIVTSYYSYLIDTTSSSLEQFAKGQLKDTTLRRIILISLSLSFNFDQDEYWAQQGKFESICQPLLDQLQNIEDPIGKFLVKAISSLVSDVSSNEYNEIVLKGLIKFISYDNENSKDTKLWTIRVLKNIYQKLGERWLPYLPTLVPHVSELLEDDDEAVELEVREGLVRVIEKVLGEPLDRYLN</sequence>
<dbReference type="InterPro" id="IPR011989">
    <property type="entry name" value="ARM-like"/>
</dbReference>
<comment type="function">
    <text evidence="9">Involved in nucleolar processing of pre-18S ribosomal RNA.</text>
</comment>